<dbReference type="InterPro" id="IPR029045">
    <property type="entry name" value="ClpP/crotonase-like_dom_sf"/>
</dbReference>
<protein>
    <submittedName>
        <fullName evidence="2">Conserved domain protein</fullName>
    </submittedName>
</protein>
<dbReference type="Proteomes" id="UP000005277">
    <property type="component" value="Unassembled WGS sequence"/>
</dbReference>
<dbReference type="Gene3D" id="3.30.750.44">
    <property type="match status" value="1"/>
</dbReference>
<evidence type="ECO:0000313" key="3">
    <source>
        <dbReference type="Proteomes" id="UP000005277"/>
    </source>
</evidence>
<dbReference type="SUPFAM" id="SSF52096">
    <property type="entry name" value="ClpP/crotonase"/>
    <property type="match status" value="1"/>
</dbReference>
<dbReference type="AlphaFoldDB" id="F0H0X8"/>
<keyword evidence="3" id="KW-1185">Reference proteome</keyword>
<dbReference type="RefSeq" id="WP_004817359.1">
    <property type="nucleotide sequence ID" value="NZ_AEXN01000023.1"/>
</dbReference>
<sequence>MKSKKNRLNNKNRSGSRHKNTKVRKKDIKIRSKDSNIRKRSKKRRKNQRLIYMRRRIILLLLLIFIIIFLVSAISKRLNRYKSDSYPKFRDQVMDSLTKDIFVTNTENRSLTSAEKISDFNKLNDYIIRNYAIDNNNEENYKNLIDQTDIYKKRVKNSKSDQEFYDIISSYLSILKDNRTKILDKKTYQLTFPYYKEKNKSPRAKNLGDAQVVNRYKRLLGRKLENTGLEIKENKNTLEIYWPDFDTNTLNKDKEKLKEVLQKNQNIQNIFIDLSNNDSIDDKYANEILPLLIHEDYTLEKVVFYRGNLLKQSLSYMKNNKDRLNTRSSFMQNQSIKFPEETKEINKDYYMYYDQIRIDIKKDKDIGNKKIYILTNDNTKNDPIRFASILKANADAYIVKNGFEGDQNQNEIIYNLRSDIFKLDHSGFLISINSSKSLNEDDKFIKYNQTINSSDPHKEVLNMIK</sequence>
<feature type="compositionally biased region" description="Basic residues" evidence="1">
    <location>
        <begin position="1"/>
        <end position="28"/>
    </location>
</feature>
<organism evidence="2 3">
    <name type="scientific">Anaerococcus hydrogenalis ACS-025-V-Sch4</name>
    <dbReference type="NCBI Taxonomy" id="879306"/>
    <lineage>
        <taxon>Bacteria</taxon>
        <taxon>Bacillati</taxon>
        <taxon>Bacillota</taxon>
        <taxon>Tissierellia</taxon>
        <taxon>Tissierellales</taxon>
        <taxon>Peptoniphilaceae</taxon>
        <taxon>Anaerococcus</taxon>
    </lineage>
</organism>
<accession>F0H0X8</accession>
<dbReference type="EMBL" id="AEXN01000023">
    <property type="protein sequence ID" value="EGC83909.1"/>
    <property type="molecule type" value="Genomic_DNA"/>
</dbReference>
<comment type="caution">
    <text evidence="2">The sequence shown here is derived from an EMBL/GenBank/DDBJ whole genome shotgun (WGS) entry which is preliminary data.</text>
</comment>
<gene>
    <name evidence="2" type="ORF">HMPREF9246_1795</name>
</gene>
<dbReference type="GeneID" id="84578356"/>
<proteinExistence type="predicted"/>
<reference evidence="2 3" key="1">
    <citation type="submission" date="2011-01" db="EMBL/GenBank/DDBJ databases">
        <authorList>
            <person name="Durkin A.S."/>
            <person name="Madupu R."/>
            <person name="Torralba M."/>
            <person name="Gillis M."/>
            <person name="Methe B."/>
            <person name="Sutton G."/>
            <person name="Nelson K.E."/>
        </authorList>
    </citation>
    <scope>NUCLEOTIDE SEQUENCE [LARGE SCALE GENOMIC DNA]</scope>
    <source>
        <strain evidence="2 3">ACS-025-V-Sch4</strain>
    </source>
</reference>
<name>F0H0X8_9FIRM</name>
<dbReference type="Gene3D" id="3.90.226.10">
    <property type="entry name" value="2-enoyl-CoA Hydratase, Chain A, domain 1"/>
    <property type="match status" value="1"/>
</dbReference>
<evidence type="ECO:0000256" key="1">
    <source>
        <dbReference type="SAM" id="MobiDB-lite"/>
    </source>
</evidence>
<feature type="region of interest" description="Disordered" evidence="1">
    <location>
        <begin position="1"/>
        <end position="45"/>
    </location>
</feature>
<evidence type="ECO:0000313" key="2">
    <source>
        <dbReference type="EMBL" id="EGC83909.1"/>
    </source>
</evidence>